<organism evidence="5 6">
    <name type="scientific">Boletus edulis BED1</name>
    <dbReference type="NCBI Taxonomy" id="1328754"/>
    <lineage>
        <taxon>Eukaryota</taxon>
        <taxon>Fungi</taxon>
        <taxon>Dikarya</taxon>
        <taxon>Basidiomycota</taxon>
        <taxon>Agaricomycotina</taxon>
        <taxon>Agaricomycetes</taxon>
        <taxon>Agaricomycetidae</taxon>
        <taxon>Boletales</taxon>
        <taxon>Boletineae</taxon>
        <taxon>Boletaceae</taxon>
        <taxon>Boletoideae</taxon>
        <taxon>Boletus</taxon>
    </lineage>
</organism>
<protein>
    <submittedName>
        <fullName evidence="5">Uncharacterized protein</fullName>
    </submittedName>
</protein>
<sequence length="523" mass="59748">MTVSGSNACLSLLFLFLGQVTMAQSQSDYPQDPILQFRPSFVQSLPIQVLVTGITLTLAAVLLFHLVFTAQYHWPLARTNYALQLTGVATLLISTSATLWIIFSATERQSQHWPYMLSYLAIEMPAANHSANSTDPTLLYQQIWTPAERATWVVMNATTSVVVQITHIHFLTLLFPSDLEARLIFGLIGPLAVISAVMQLLPLISSESVASIAEDTRNVCNAALSVLFTAFLIIWGFFVNRRQAWRTDGGTAAFGAGAIILAFISTSLNFVYIPRQDQYTWMPKLMWAVTLWQSFFGWWWWVGAGMGVREVEELLEHENKRQQKRLLRAQRRKEQREKAKSVWKGVTDAFKPNTKADASTSRTPSQDGASMSTATVLGWSTMFSPLQMVQRWYARLRHAHLTAAHIQAAERAERMHQVYQREEERNPYQKQVVGWGLGSFSVREAERERREEVEMEVRIPREEDEEEWEDDPAVHDSMPEPQLRYRGAHPSPPVQLDEQSTGSSLWWWGPLRQWRLKDSTTYR</sequence>
<feature type="chain" id="PRO_5042065973" evidence="4">
    <location>
        <begin position="24"/>
        <end position="523"/>
    </location>
</feature>
<feature type="transmembrane region" description="Helical" evidence="3">
    <location>
        <begin position="81"/>
        <end position="103"/>
    </location>
</feature>
<feature type="transmembrane region" description="Helical" evidence="3">
    <location>
        <begin position="252"/>
        <end position="273"/>
    </location>
</feature>
<reference evidence="5" key="1">
    <citation type="submission" date="2019-10" db="EMBL/GenBank/DDBJ databases">
        <authorList>
            <consortium name="DOE Joint Genome Institute"/>
            <person name="Kuo A."/>
            <person name="Miyauchi S."/>
            <person name="Kiss E."/>
            <person name="Drula E."/>
            <person name="Kohler A."/>
            <person name="Sanchez-Garcia M."/>
            <person name="Andreopoulos B."/>
            <person name="Barry K.W."/>
            <person name="Bonito G."/>
            <person name="Buee M."/>
            <person name="Carver A."/>
            <person name="Chen C."/>
            <person name="Cichocki N."/>
            <person name="Clum A."/>
            <person name="Culley D."/>
            <person name="Crous P.W."/>
            <person name="Fauchery L."/>
            <person name="Girlanda M."/>
            <person name="Hayes R."/>
            <person name="Keri Z."/>
            <person name="LaButti K."/>
            <person name="Lipzen A."/>
            <person name="Lombard V."/>
            <person name="Magnuson J."/>
            <person name="Maillard F."/>
            <person name="Morin E."/>
            <person name="Murat C."/>
            <person name="Nolan M."/>
            <person name="Ohm R."/>
            <person name="Pangilinan J."/>
            <person name="Pereira M."/>
            <person name="Perotto S."/>
            <person name="Peter M."/>
            <person name="Riley R."/>
            <person name="Sitrit Y."/>
            <person name="Stielow B."/>
            <person name="Szollosi G."/>
            <person name="Zifcakova L."/>
            <person name="Stursova M."/>
            <person name="Spatafora J.W."/>
            <person name="Tedersoo L."/>
            <person name="Vaario L.-M."/>
            <person name="Yamada A."/>
            <person name="Yan M."/>
            <person name="Wang P."/>
            <person name="Xu J."/>
            <person name="Bruns T."/>
            <person name="Baldrian P."/>
            <person name="Vilgalys R."/>
            <person name="Henrissat B."/>
            <person name="Grigoriev I.V."/>
            <person name="Hibbett D."/>
            <person name="Nagy L.G."/>
            <person name="Martin F.M."/>
        </authorList>
    </citation>
    <scope>NUCLEOTIDE SEQUENCE</scope>
    <source>
        <strain evidence="5">BED1</strain>
    </source>
</reference>
<dbReference type="Proteomes" id="UP001194468">
    <property type="component" value="Unassembled WGS sequence"/>
</dbReference>
<evidence type="ECO:0000256" key="1">
    <source>
        <dbReference type="SAM" id="Coils"/>
    </source>
</evidence>
<feature type="transmembrane region" description="Helical" evidence="3">
    <location>
        <begin position="222"/>
        <end position="240"/>
    </location>
</feature>
<keyword evidence="3" id="KW-0812">Transmembrane</keyword>
<comment type="caution">
    <text evidence="5">The sequence shown here is derived from an EMBL/GenBank/DDBJ whole genome shotgun (WGS) entry which is preliminary data.</text>
</comment>
<feature type="transmembrane region" description="Helical" evidence="3">
    <location>
        <begin position="47"/>
        <end position="69"/>
    </location>
</feature>
<feature type="transmembrane region" description="Helical" evidence="3">
    <location>
        <begin position="183"/>
        <end position="202"/>
    </location>
</feature>
<feature type="region of interest" description="Disordered" evidence="2">
    <location>
        <begin position="461"/>
        <end position="500"/>
    </location>
</feature>
<dbReference type="AlphaFoldDB" id="A0AAD4BCQ9"/>
<gene>
    <name evidence="5" type="ORF">L210DRAFT_3492736</name>
</gene>
<reference evidence="5" key="2">
    <citation type="journal article" date="2020" name="Nat. Commun.">
        <title>Large-scale genome sequencing of mycorrhizal fungi provides insights into the early evolution of symbiotic traits.</title>
        <authorList>
            <person name="Miyauchi S."/>
            <person name="Kiss E."/>
            <person name="Kuo A."/>
            <person name="Drula E."/>
            <person name="Kohler A."/>
            <person name="Sanchez-Garcia M."/>
            <person name="Morin E."/>
            <person name="Andreopoulos B."/>
            <person name="Barry K.W."/>
            <person name="Bonito G."/>
            <person name="Buee M."/>
            <person name="Carver A."/>
            <person name="Chen C."/>
            <person name="Cichocki N."/>
            <person name="Clum A."/>
            <person name="Culley D."/>
            <person name="Crous P.W."/>
            <person name="Fauchery L."/>
            <person name="Girlanda M."/>
            <person name="Hayes R.D."/>
            <person name="Keri Z."/>
            <person name="LaButti K."/>
            <person name="Lipzen A."/>
            <person name="Lombard V."/>
            <person name="Magnuson J."/>
            <person name="Maillard F."/>
            <person name="Murat C."/>
            <person name="Nolan M."/>
            <person name="Ohm R.A."/>
            <person name="Pangilinan J."/>
            <person name="Pereira M.F."/>
            <person name="Perotto S."/>
            <person name="Peter M."/>
            <person name="Pfister S."/>
            <person name="Riley R."/>
            <person name="Sitrit Y."/>
            <person name="Stielow J.B."/>
            <person name="Szollosi G."/>
            <person name="Zifcakova L."/>
            <person name="Stursova M."/>
            <person name="Spatafora J.W."/>
            <person name="Tedersoo L."/>
            <person name="Vaario L.M."/>
            <person name="Yamada A."/>
            <person name="Yan M."/>
            <person name="Wang P."/>
            <person name="Xu J."/>
            <person name="Bruns T."/>
            <person name="Baldrian P."/>
            <person name="Vilgalys R."/>
            <person name="Dunand C."/>
            <person name="Henrissat B."/>
            <person name="Grigoriev I.V."/>
            <person name="Hibbett D."/>
            <person name="Nagy L.G."/>
            <person name="Martin F.M."/>
        </authorList>
    </citation>
    <scope>NUCLEOTIDE SEQUENCE</scope>
    <source>
        <strain evidence="5">BED1</strain>
    </source>
</reference>
<keyword evidence="3" id="KW-0472">Membrane</keyword>
<keyword evidence="1" id="KW-0175">Coiled coil</keyword>
<evidence type="ECO:0000313" key="6">
    <source>
        <dbReference type="Proteomes" id="UP001194468"/>
    </source>
</evidence>
<evidence type="ECO:0000313" key="5">
    <source>
        <dbReference type="EMBL" id="KAF8418255.1"/>
    </source>
</evidence>
<keyword evidence="3" id="KW-1133">Transmembrane helix</keyword>
<name>A0AAD4BCQ9_BOLED</name>
<evidence type="ECO:0000256" key="2">
    <source>
        <dbReference type="SAM" id="MobiDB-lite"/>
    </source>
</evidence>
<proteinExistence type="predicted"/>
<evidence type="ECO:0000256" key="3">
    <source>
        <dbReference type="SAM" id="Phobius"/>
    </source>
</evidence>
<evidence type="ECO:0000256" key="4">
    <source>
        <dbReference type="SAM" id="SignalP"/>
    </source>
</evidence>
<feature type="signal peptide" evidence="4">
    <location>
        <begin position="1"/>
        <end position="23"/>
    </location>
</feature>
<keyword evidence="4" id="KW-0732">Signal</keyword>
<accession>A0AAD4BCQ9</accession>
<feature type="coiled-coil region" evidence="1">
    <location>
        <begin position="312"/>
        <end position="339"/>
    </location>
</feature>
<feature type="transmembrane region" description="Helical" evidence="3">
    <location>
        <begin position="285"/>
        <end position="302"/>
    </location>
</feature>
<dbReference type="EMBL" id="WHUW01000203">
    <property type="protein sequence ID" value="KAF8418255.1"/>
    <property type="molecule type" value="Genomic_DNA"/>
</dbReference>
<keyword evidence="6" id="KW-1185">Reference proteome</keyword>
<feature type="compositionally biased region" description="Acidic residues" evidence="2">
    <location>
        <begin position="462"/>
        <end position="471"/>
    </location>
</feature>